<dbReference type="EMBL" id="SMMG02000007">
    <property type="protein sequence ID" value="KAA3466814.1"/>
    <property type="molecule type" value="Genomic_DNA"/>
</dbReference>
<gene>
    <name evidence="1" type="ORF">EPI10_001880</name>
</gene>
<organism evidence="1 2">
    <name type="scientific">Gossypium australe</name>
    <dbReference type="NCBI Taxonomy" id="47621"/>
    <lineage>
        <taxon>Eukaryota</taxon>
        <taxon>Viridiplantae</taxon>
        <taxon>Streptophyta</taxon>
        <taxon>Embryophyta</taxon>
        <taxon>Tracheophyta</taxon>
        <taxon>Spermatophyta</taxon>
        <taxon>Magnoliopsida</taxon>
        <taxon>eudicotyledons</taxon>
        <taxon>Gunneridae</taxon>
        <taxon>Pentapetalae</taxon>
        <taxon>rosids</taxon>
        <taxon>malvids</taxon>
        <taxon>Malvales</taxon>
        <taxon>Malvaceae</taxon>
        <taxon>Malvoideae</taxon>
        <taxon>Gossypium</taxon>
    </lineage>
</organism>
<proteinExistence type="predicted"/>
<dbReference type="OrthoDB" id="998764at2759"/>
<keyword evidence="1" id="KW-0418">Kinase</keyword>
<sequence>MKRNRFSGLAVKANEVHILSGYMRSLKRIRLVTYMLALLSELDRIHKCYICYRSDLSHVISLIDIGIQLDKTHNKGLIEILACEAKELKNKKVALVKIFWQ</sequence>
<dbReference type="PANTHER" id="PTHR46148:SF44">
    <property type="entry name" value="GAG-POL POLYPROTEIN"/>
    <property type="match status" value="1"/>
</dbReference>
<name>A0A5B6VCN5_9ROSI</name>
<comment type="caution">
    <text evidence="1">The sequence shown here is derived from an EMBL/GenBank/DDBJ whole genome shotgun (WGS) entry which is preliminary data.</text>
</comment>
<dbReference type="PANTHER" id="PTHR46148">
    <property type="entry name" value="CHROMO DOMAIN-CONTAINING PROTEIN"/>
    <property type="match status" value="1"/>
</dbReference>
<dbReference type="GO" id="GO:0016301">
    <property type="term" value="F:kinase activity"/>
    <property type="evidence" value="ECO:0007669"/>
    <property type="project" value="UniProtKB-KW"/>
</dbReference>
<evidence type="ECO:0000313" key="2">
    <source>
        <dbReference type="Proteomes" id="UP000325315"/>
    </source>
</evidence>
<keyword evidence="1" id="KW-0808">Transferase</keyword>
<dbReference type="Proteomes" id="UP000325315">
    <property type="component" value="Unassembled WGS sequence"/>
</dbReference>
<dbReference type="AlphaFoldDB" id="A0A5B6VCN5"/>
<evidence type="ECO:0000313" key="1">
    <source>
        <dbReference type="EMBL" id="KAA3466814.1"/>
    </source>
</evidence>
<accession>A0A5B6VCN5</accession>
<protein>
    <submittedName>
        <fullName evidence="1">Receptor-like protein kinase</fullName>
    </submittedName>
</protein>
<reference evidence="2" key="1">
    <citation type="journal article" date="2019" name="Plant Biotechnol. J.">
        <title>Genome sequencing of the Australian wild diploid species Gossypium australe highlights disease resistance and delayed gland morphogenesis.</title>
        <authorList>
            <person name="Cai Y."/>
            <person name="Cai X."/>
            <person name="Wang Q."/>
            <person name="Wang P."/>
            <person name="Zhang Y."/>
            <person name="Cai C."/>
            <person name="Xu Y."/>
            <person name="Wang K."/>
            <person name="Zhou Z."/>
            <person name="Wang C."/>
            <person name="Geng S."/>
            <person name="Li B."/>
            <person name="Dong Q."/>
            <person name="Hou Y."/>
            <person name="Wang H."/>
            <person name="Ai P."/>
            <person name="Liu Z."/>
            <person name="Yi F."/>
            <person name="Sun M."/>
            <person name="An G."/>
            <person name="Cheng J."/>
            <person name="Zhang Y."/>
            <person name="Shi Q."/>
            <person name="Xie Y."/>
            <person name="Shi X."/>
            <person name="Chang Y."/>
            <person name="Huang F."/>
            <person name="Chen Y."/>
            <person name="Hong S."/>
            <person name="Mi L."/>
            <person name="Sun Q."/>
            <person name="Zhang L."/>
            <person name="Zhou B."/>
            <person name="Peng R."/>
            <person name="Zhang X."/>
            <person name="Liu F."/>
        </authorList>
    </citation>
    <scope>NUCLEOTIDE SEQUENCE [LARGE SCALE GENOMIC DNA]</scope>
    <source>
        <strain evidence="2">cv. PA1801</strain>
    </source>
</reference>
<keyword evidence="1" id="KW-0675">Receptor</keyword>
<keyword evidence="2" id="KW-1185">Reference proteome</keyword>